<evidence type="ECO:0000256" key="7">
    <source>
        <dbReference type="ARBA" id="ARBA00022490"/>
    </source>
</evidence>
<keyword evidence="13 17" id="KW-0961">Cell wall biogenesis/degradation</keyword>
<dbReference type="InterPro" id="IPR036565">
    <property type="entry name" value="Mur-like_cat_sf"/>
</dbReference>
<dbReference type="HAMAP" id="MF_00639">
    <property type="entry name" value="MurD"/>
    <property type="match status" value="1"/>
</dbReference>
<dbReference type="InterPro" id="IPR004101">
    <property type="entry name" value="Mur_ligase_C"/>
</dbReference>
<dbReference type="PANTHER" id="PTHR43692">
    <property type="entry name" value="UDP-N-ACETYLMURAMOYLALANINE--D-GLUTAMATE LIGASE"/>
    <property type="match status" value="1"/>
</dbReference>
<dbReference type="Gene3D" id="3.40.1190.10">
    <property type="entry name" value="Mur-like, catalytic domain"/>
    <property type="match status" value="1"/>
</dbReference>
<gene>
    <name evidence="17" type="primary">murD</name>
    <name evidence="21" type="ORF">SAMN05421734_10279</name>
</gene>
<dbReference type="GO" id="GO:0005524">
    <property type="term" value="F:ATP binding"/>
    <property type="evidence" value="ECO:0007669"/>
    <property type="project" value="UniProtKB-UniRule"/>
</dbReference>
<evidence type="ECO:0000313" key="21">
    <source>
        <dbReference type="EMBL" id="SDB87573.1"/>
    </source>
</evidence>
<evidence type="ECO:0000256" key="8">
    <source>
        <dbReference type="ARBA" id="ARBA00022598"/>
    </source>
</evidence>
<evidence type="ECO:0000256" key="14">
    <source>
        <dbReference type="ARBA" id="ARBA00030398"/>
    </source>
</evidence>
<comment type="function">
    <text evidence="1 17 18">Cell wall formation. Catalyzes the addition of glutamate to the nucleotide precursor UDP-N-acetylmuramoyl-L-alanine (UMA).</text>
</comment>
<feature type="domain" description="Mur ligase central" evidence="20">
    <location>
        <begin position="116"/>
        <end position="289"/>
    </location>
</feature>
<dbReference type="RefSeq" id="WP_090792767.1">
    <property type="nucleotide sequence ID" value="NZ_FMYI01000002.1"/>
</dbReference>
<dbReference type="EMBL" id="FMYI01000002">
    <property type="protein sequence ID" value="SDB87573.1"/>
    <property type="molecule type" value="Genomic_DNA"/>
</dbReference>
<dbReference type="OrthoDB" id="9809796at2"/>
<dbReference type="Pfam" id="PF08245">
    <property type="entry name" value="Mur_ligase_M"/>
    <property type="match status" value="1"/>
</dbReference>
<feature type="binding site" evidence="17">
    <location>
        <begin position="118"/>
        <end position="124"/>
    </location>
    <ligand>
        <name>ATP</name>
        <dbReference type="ChEBI" id="CHEBI:30616"/>
    </ligand>
</feature>
<evidence type="ECO:0000256" key="16">
    <source>
        <dbReference type="ARBA" id="ARBA00047632"/>
    </source>
</evidence>
<keyword evidence="12 17" id="KW-0573">Peptidoglycan synthesis</keyword>
<evidence type="ECO:0000256" key="1">
    <source>
        <dbReference type="ARBA" id="ARBA00002734"/>
    </source>
</evidence>
<dbReference type="UniPathway" id="UPA00219"/>
<name>A0A1G6H098_9BACI</name>
<keyword evidence="10 17" id="KW-0067">ATP-binding</keyword>
<dbReference type="InterPro" id="IPR005762">
    <property type="entry name" value="MurD"/>
</dbReference>
<accession>A0A1G6H098</accession>
<keyword evidence="22" id="KW-1185">Reference proteome</keyword>
<dbReference type="GO" id="GO:0005737">
    <property type="term" value="C:cytoplasm"/>
    <property type="evidence" value="ECO:0007669"/>
    <property type="project" value="UniProtKB-SubCell"/>
</dbReference>
<feature type="domain" description="Mur ligase C-terminal" evidence="19">
    <location>
        <begin position="313"/>
        <end position="425"/>
    </location>
</feature>
<evidence type="ECO:0000313" key="22">
    <source>
        <dbReference type="Proteomes" id="UP000242949"/>
    </source>
</evidence>
<dbReference type="Gene3D" id="3.90.190.20">
    <property type="entry name" value="Mur ligase, C-terminal domain"/>
    <property type="match status" value="1"/>
</dbReference>
<dbReference type="Pfam" id="PF02875">
    <property type="entry name" value="Mur_ligase_C"/>
    <property type="match status" value="1"/>
</dbReference>
<evidence type="ECO:0000256" key="6">
    <source>
        <dbReference type="ARBA" id="ARBA00015655"/>
    </source>
</evidence>
<evidence type="ECO:0000256" key="13">
    <source>
        <dbReference type="ARBA" id="ARBA00023316"/>
    </source>
</evidence>
<evidence type="ECO:0000256" key="9">
    <source>
        <dbReference type="ARBA" id="ARBA00022741"/>
    </source>
</evidence>
<evidence type="ECO:0000259" key="19">
    <source>
        <dbReference type="Pfam" id="PF02875"/>
    </source>
</evidence>
<comment type="catalytic activity">
    <reaction evidence="16 17 18">
        <text>UDP-N-acetyl-alpha-D-muramoyl-L-alanine + D-glutamate + ATP = UDP-N-acetyl-alpha-D-muramoyl-L-alanyl-D-glutamate + ADP + phosphate + H(+)</text>
        <dbReference type="Rhea" id="RHEA:16429"/>
        <dbReference type="ChEBI" id="CHEBI:15378"/>
        <dbReference type="ChEBI" id="CHEBI:29986"/>
        <dbReference type="ChEBI" id="CHEBI:30616"/>
        <dbReference type="ChEBI" id="CHEBI:43474"/>
        <dbReference type="ChEBI" id="CHEBI:83898"/>
        <dbReference type="ChEBI" id="CHEBI:83900"/>
        <dbReference type="ChEBI" id="CHEBI:456216"/>
        <dbReference type="EC" id="6.3.2.9"/>
    </reaction>
</comment>
<comment type="pathway">
    <text evidence="3 17 18">Cell wall biogenesis; peptidoglycan biosynthesis.</text>
</comment>
<dbReference type="SUPFAM" id="SSF53244">
    <property type="entry name" value="MurD-like peptide ligases, peptide-binding domain"/>
    <property type="match status" value="1"/>
</dbReference>
<evidence type="ECO:0000256" key="10">
    <source>
        <dbReference type="ARBA" id="ARBA00022840"/>
    </source>
</evidence>
<keyword evidence="11 17" id="KW-0133">Cell shape</keyword>
<evidence type="ECO:0000256" key="18">
    <source>
        <dbReference type="RuleBase" id="RU003664"/>
    </source>
</evidence>
<dbReference type="InterPro" id="IPR013221">
    <property type="entry name" value="Mur_ligase_cen"/>
</dbReference>
<dbReference type="Pfam" id="PF21799">
    <property type="entry name" value="MurD-like_N"/>
    <property type="match status" value="1"/>
</dbReference>
<dbReference type="SUPFAM" id="SSF53623">
    <property type="entry name" value="MurD-like peptide ligases, catalytic domain"/>
    <property type="match status" value="1"/>
</dbReference>
<protein>
    <recommendedName>
        <fullName evidence="6 17">UDP-N-acetylmuramoylalanine--D-glutamate ligase</fullName>
        <ecNumber evidence="5 17">6.3.2.9</ecNumber>
    </recommendedName>
    <alternativeName>
        <fullName evidence="15 17">D-glutamic acid-adding enzyme</fullName>
    </alternativeName>
    <alternativeName>
        <fullName evidence="14 17">UDP-N-acetylmuramoyl-L-alanyl-D-glutamate synthetase</fullName>
    </alternativeName>
</protein>
<proteinExistence type="inferred from homology"/>
<sequence length="449" mass="50280">MNRLKNFPYKRVLVLGLAKSGTATCKVLNDNQIEVVATDLQADPNSPDLLELKDRGIELYIGSHPDHLLETCDLVVKNPGIPYHVPFVQSILERDIPIWTEIECLYYLIEQPVLAITGSNGKTTTSTLAHDILIKSKQDAQLAGNIGQVAIEVAQHLEKDQSLVLELSSFQLMGINQFKPKVSILLNLFESHLDYHGDFDNYRAAKAAIFKNQTTNDYLVYNADDKRVKALAENALSRKIPFSRKEKLENGVWMNDHTIFYRSEPIIDKDQIRLVGDHNLENVLASIAATLMMGATKEGIQASLTSFNGVTYRLQFIRELNNRLFYNDSKATNSFATSKALSAFDQPIRLIAGGLDRGNGFDELIPYLDNVEGIYLYGETKDKLASTAQKANIQTIKTGEDLVEMTHKAYNDSNQGDVILLSPACASWDQFKTFEDRGDMFSNVVHTLL</sequence>
<reference evidence="22" key="1">
    <citation type="submission" date="2016-09" db="EMBL/GenBank/DDBJ databases">
        <authorList>
            <person name="Varghese N."/>
            <person name="Submissions S."/>
        </authorList>
    </citation>
    <scope>NUCLEOTIDE SEQUENCE [LARGE SCALE GENOMIC DNA]</scope>
    <source>
        <strain evidence="22">S5</strain>
    </source>
</reference>
<dbReference type="AlphaFoldDB" id="A0A1G6H098"/>
<dbReference type="GO" id="GO:0008360">
    <property type="term" value="P:regulation of cell shape"/>
    <property type="evidence" value="ECO:0007669"/>
    <property type="project" value="UniProtKB-KW"/>
</dbReference>
<evidence type="ECO:0000256" key="17">
    <source>
        <dbReference type="HAMAP-Rule" id="MF_00639"/>
    </source>
</evidence>
<dbReference type="GO" id="GO:0008764">
    <property type="term" value="F:UDP-N-acetylmuramoylalanine-D-glutamate ligase activity"/>
    <property type="evidence" value="ECO:0007669"/>
    <property type="project" value="UniProtKB-UniRule"/>
</dbReference>
<evidence type="ECO:0000256" key="2">
    <source>
        <dbReference type="ARBA" id="ARBA00004496"/>
    </source>
</evidence>
<keyword evidence="7 17" id="KW-0963">Cytoplasm</keyword>
<evidence type="ECO:0000259" key="20">
    <source>
        <dbReference type="Pfam" id="PF08245"/>
    </source>
</evidence>
<evidence type="ECO:0000256" key="11">
    <source>
        <dbReference type="ARBA" id="ARBA00022960"/>
    </source>
</evidence>
<dbReference type="SUPFAM" id="SSF51984">
    <property type="entry name" value="MurCD N-terminal domain"/>
    <property type="match status" value="1"/>
</dbReference>
<comment type="similarity">
    <text evidence="4 17">Belongs to the MurCDEF family.</text>
</comment>
<comment type="subcellular location">
    <subcellularLocation>
        <location evidence="2 17 18">Cytoplasm</location>
    </subcellularLocation>
</comment>
<keyword evidence="17 18" id="KW-0132">Cell division</keyword>
<dbReference type="GO" id="GO:0071555">
    <property type="term" value="P:cell wall organization"/>
    <property type="evidence" value="ECO:0007669"/>
    <property type="project" value="UniProtKB-KW"/>
</dbReference>
<keyword evidence="9 17" id="KW-0547">Nucleotide-binding</keyword>
<evidence type="ECO:0000256" key="12">
    <source>
        <dbReference type="ARBA" id="ARBA00022984"/>
    </source>
</evidence>
<evidence type="ECO:0000256" key="4">
    <source>
        <dbReference type="ARBA" id="ARBA00010416"/>
    </source>
</evidence>
<dbReference type="GO" id="GO:0009252">
    <property type="term" value="P:peptidoglycan biosynthetic process"/>
    <property type="evidence" value="ECO:0007669"/>
    <property type="project" value="UniProtKB-UniRule"/>
</dbReference>
<evidence type="ECO:0000256" key="15">
    <source>
        <dbReference type="ARBA" id="ARBA00032324"/>
    </source>
</evidence>
<dbReference type="NCBIfam" id="TIGR01087">
    <property type="entry name" value="murD"/>
    <property type="match status" value="1"/>
</dbReference>
<organism evidence="21 22">
    <name type="scientific">Pelagirhabdus alkalitolerans</name>
    <dbReference type="NCBI Taxonomy" id="1612202"/>
    <lineage>
        <taxon>Bacteria</taxon>
        <taxon>Bacillati</taxon>
        <taxon>Bacillota</taxon>
        <taxon>Bacilli</taxon>
        <taxon>Bacillales</taxon>
        <taxon>Bacillaceae</taxon>
        <taxon>Pelagirhabdus</taxon>
    </lineage>
</organism>
<dbReference type="PANTHER" id="PTHR43692:SF1">
    <property type="entry name" value="UDP-N-ACETYLMURAMOYLALANINE--D-GLUTAMATE LIGASE"/>
    <property type="match status" value="1"/>
</dbReference>
<dbReference type="Proteomes" id="UP000242949">
    <property type="component" value="Unassembled WGS sequence"/>
</dbReference>
<keyword evidence="17 18" id="KW-0131">Cell cycle</keyword>
<evidence type="ECO:0000256" key="3">
    <source>
        <dbReference type="ARBA" id="ARBA00004752"/>
    </source>
</evidence>
<evidence type="ECO:0000256" key="5">
    <source>
        <dbReference type="ARBA" id="ARBA00012212"/>
    </source>
</evidence>
<dbReference type="Gene3D" id="3.40.50.720">
    <property type="entry name" value="NAD(P)-binding Rossmann-like Domain"/>
    <property type="match status" value="1"/>
</dbReference>
<dbReference type="EC" id="6.3.2.9" evidence="5 17"/>
<keyword evidence="8 17" id="KW-0436">Ligase</keyword>
<dbReference type="InterPro" id="IPR036615">
    <property type="entry name" value="Mur_ligase_C_dom_sf"/>
</dbReference>
<dbReference type="GO" id="GO:0051301">
    <property type="term" value="P:cell division"/>
    <property type="evidence" value="ECO:0007669"/>
    <property type="project" value="UniProtKB-KW"/>
</dbReference>
<dbReference type="STRING" id="1612202.SAMN05421734_10279"/>